<dbReference type="EC" id="2.7.3.2" evidence="2"/>
<dbReference type="InterPro" id="IPR014746">
    <property type="entry name" value="Gln_synth/guanido_kin_cat_dom"/>
</dbReference>
<evidence type="ECO:0000313" key="12">
    <source>
        <dbReference type="EMBL" id="BAD34678.1"/>
    </source>
</evidence>
<dbReference type="Pfam" id="PF02807">
    <property type="entry name" value="ATP-gua_PtransN"/>
    <property type="match status" value="1"/>
</dbReference>
<dbReference type="PROSITE" id="PS51510">
    <property type="entry name" value="PHOSPHAGEN_KINASE_C"/>
    <property type="match status" value="1"/>
</dbReference>
<evidence type="ECO:0000256" key="6">
    <source>
        <dbReference type="ARBA" id="ARBA00022840"/>
    </source>
</evidence>
<feature type="binding site" evidence="8">
    <location>
        <begin position="122"/>
        <end position="126"/>
    </location>
    <ligand>
        <name>ATP</name>
        <dbReference type="ChEBI" id="CHEBI:30616"/>
    </ligand>
</feature>
<dbReference type="SUPFAM" id="SSF55931">
    <property type="entry name" value="Glutamine synthetase/guanido kinase"/>
    <property type="match status" value="1"/>
</dbReference>
<dbReference type="FunFam" id="1.10.135.10:FF:000001">
    <property type="entry name" value="Creatine kinase M-type"/>
    <property type="match status" value="1"/>
</dbReference>
<protein>
    <recommendedName>
        <fullName evidence="2">creatine kinase</fullName>
        <ecNumber evidence="2">2.7.3.2</ecNumber>
    </recommendedName>
</protein>
<evidence type="ECO:0000256" key="8">
    <source>
        <dbReference type="PROSITE-ProRule" id="PRU00843"/>
    </source>
</evidence>
<evidence type="ECO:0000256" key="9">
    <source>
        <dbReference type="RuleBase" id="RU000505"/>
    </source>
</evidence>
<keyword evidence="3 8" id="KW-0808">Transferase</keyword>
<dbReference type="PANTHER" id="PTHR11547">
    <property type="entry name" value="ARGININE OR CREATINE KINASE"/>
    <property type="match status" value="1"/>
</dbReference>
<dbReference type="InterPro" id="IPR022414">
    <property type="entry name" value="ATP-guanido_PTrfase_cat"/>
</dbReference>
<dbReference type="PANTHER" id="PTHR11547:SF23">
    <property type="entry name" value="CREATINE KINASE B-TYPE"/>
    <property type="match status" value="1"/>
</dbReference>
<comment type="similarity">
    <text evidence="1 7 9">Belongs to the ATP:guanido phosphotransferase family.</text>
</comment>
<feature type="binding site" evidence="8">
    <location>
        <begin position="286"/>
        <end position="290"/>
    </location>
    <ligand>
        <name>ATP</name>
        <dbReference type="ChEBI" id="CHEBI:30616"/>
    </ligand>
</feature>
<dbReference type="PROSITE" id="PS51509">
    <property type="entry name" value="PHOSPHAGEN_KINASE_N"/>
    <property type="match status" value="1"/>
</dbReference>
<gene>
    <name evidence="12" type="primary">CK</name>
</gene>
<reference evidence="12" key="1">
    <citation type="journal article" date="2004" name="J. Mol. Evol.">
        <title>Evolution and divergence of the genes for cytoplasmic, mitochondrial, and flagellar creatine kinases.</title>
        <authorList>
            <person name="Suzuki T."/>
            <person name="Mizuta C."/>
            <person name="Uda K."/>
            <person name="Ishida K."/>
            <person name="Mizuta K."/>
            <person name="Sona S."/>
            <person name="Compaan D.M."/>
            <person name="Ellington W.R."/>
        </authorList>
    </citation>
    <scope>NUCLEOTIDE SEQUENCE</scope>
</reference>
<dbReference type="Gene3D" id="1.10.135.10">
    <property type="entry name" value="ATP:guanido phosphotransferase, N-terminal domain"/>
    <property type="match status" value="1"/>
</dbReference>
<dbReference type="InterPro" id="IPR022413">
    <property type="entry name" value="ATP-guanido_PTrfase_N"/>
</dbReference>
<dbReference type="GO" id="GO:0004111">
    <property type="term" value="F:creatine kinase activity"/>
    <property type="evidence" value="ECO:0007669"/>
    <property type="project" value="UniProtKB-EC"/>
</dbReference>
<evidence type="ECO:0000259" key="11">
    <source>
        <dbReference type="PROSITE" id="PS51510"/>
    </source>
</evidence>
<dbReference type="GO" id="GO:0005615">
    <property type="term" value="C:extracellular space"/>
    <property type="evidence" value="ECO:0007669"/>
    <property type="project" value="TreeGrafter"/>
</dbReference>
<dbReference type="PROSITE" id="PS00112">
    <property type="entry name" value="PHOSPHAGEN_KINASE"/>
    <property type="match status" value="1"/>
</dbReference>
<evidence type="ECO:0000259" key="10">
    <source>
        <dbReference type="PROSITE" id="PS51509"/>
    </source>
</evidence>
<feature type="domain" description="Phosphagen kinase C-terminal" evidence="11">
    <location>
        <begin position="119"/>
        <end position="361"/>
    </location>
</feature>
<proteinExistence type="evidence at transcript level"/>
<keyword evidence="6 8" id="KW-0067">ATP-binding</keyword>
<dbReference type="Pfam" id="PF00217">
    <property type="entry name" value="ATP-gua_Ptrans"/>
    <property type="match status" value="1"/>
</dbReference>
<evidence type="ECO:0000256" key="3">
    <source>
        <dbReference type="ARBA" id="ARBA00022679"/>
    </source>
</evidence>
<dbReference type="CDD" id="cd00716">
    <property type="entry name" value="creatine_kinase_like"/>
    <property type="match status" value="1"/>
</dbReference>
<dbReference type="AlphaFoldDB" id="Q6BDZ2"/>
<dbReference type="SUPFAM" id="SSF48034">
    <property type="entry name" value="Guanido kinase N-terminal domain"/>
    <property type="match status" value="1"/>
</dbReference>
<dbReference type="InterPro" id="IPR036802">
    <property type="entry name" value="ATP-guanido_PTrfase_N_sf"/>
</dbReference>
<accession>Q6BDZ2</accession>
<evidence type="ECO:0000256" key="7">
    <source>
        <dbReference type="PROSITE-ProRule" id="PRU00842"/>
    </source>
</evidence>
<evidence type="ECO:0000256" key="5">
    <source>
        <dbReference type="ARBA" id="ARBA00022777"/>
    </source>
</evidence>
<dbReference type="InterPro" id="IPR022415">
    <property type="entry name" value="ATP-guanido_PTrfase_AS"/>
</dbReference>
<evidence type="ECO:0000256" key="1">
    <source>
        <dbReference type="ARBA" id="ARBA00006798"/>
    </source>
</evidence>
<evidence type="ECO:0000256" key="4">
    <source>
        <dbReference type="ARBA" id="ARBA00022741"/>
    </source>
</evidence>
<sequence>MNLNMQKYKAEEDYPDLSKHNNHMAHCLTKEIYDKLRLKTTKSGYTLDRAIQTGVDNPGHPFIMTVGCVAGDEDSYDTFADLFDPVIEARHNGYKKIDKQPTDLDPSHLKGGDKLDEKYVLSSRVRTGRSIKDISLPPHCSRAERRKVEEVACKALDKLTGELKGKYYPLAGMTDQQQEQLIADHFLFDKPVSPLLLASGMARDWPDGRGIWHNDKKNFLVWVNEEDHLRVISMEKGGKMKDVFTRFCKGLGEVEKHMKSVGYSYMWNEHLGFILTCPSNLGTGIRAGVHLQIPKLSAHAKFDEALKKLRLQKRGTGGVDTAAEGGTFDISNADRLGFSEVALVQMVVDGVEFLIQCEKKLEKGQSVDGDIDGLAQK</sequence>
<feature type="binding site" evidence="8">
    <location>
        <position position="230"/>
    </location>
    <ligand>
        <name>ATP</name>
        <dbReference type="ChEBI" id="CHEBI:30616"/>
    </ligand>
</feature>
<organism evidence="12">
    <name type="scientific">Polyandrocarpa misakiensis</name>
    <name type="common">Tunicate</name>
    <dbReference type="NCBI Taxonomy" id="7723"/>
    <lineage>
        <taxon>Eukaryota</taxon>
        <taxon>Metazoa</taxon>
        <taxon>Chordata</taxon>
        <taxon>Tunicata</taxon>
        <taxon>Ascidiacea</taxon>
        <taxon>Stolidobranchia</taxon>
        <taxon>Styelidae</taxon>
        <taxon>Polyandrocarpa</taxon>
    </lineage>
</organism>
<dbReference type="SMR" id="Q6BDZ2"/>
<keyword evidence="4 8" id="KW-0547">Nucleotide-binding</keyword>
<dbReference type="GO" id="GO:0046314">
    <property type="term" value="P:phosphocreatine biosynthetic process"/>
    <property type="evidence" value="ECO:0007669"/>
    <property type="project" value="InterPro"/>
</dbReference>
<dbReference type="InterPro" id="IPR000749">
    <property type="entry name" value="ATP-guanido_PTrfase"/>
</dbReference>
<name>Q6BDZ2_POLMI</name>
<dbReference type="GO" id="GO:0005524">
    <property type="term" value="F:ATP binding"/>
    <property type="evidence" value="ECO:0007669"/>
    <property type="project" value="UniProtKB-UniRule"/>
</dbReference>
<keyword evidence="5 8" id="KW-0418">Kinase</keyword>
<dbReference type="Gene3D" id="3.30.590.10">
    <property type="entry name" value="Glutamine synthetase/guanido kinase, catalytic domain"/>
    <property type="match status" value="1"/>
</dbReference>
<dbReference type="FunFam" id="3.30.590.10:FF:000002">
    <property type="entry name" value="Creatine kinase S-type, mitochondrial"/>
    <property type="match status" value="1"/>
</dbReference>
<feature type="binding site" evidence="8">
    <location>
        <position position="185"/>
    </location>
    <ligand>
        <name>ATP</name>
        <dbReference type="ChEBI" id="CHEBI:30616"/>
    </ligand>
</feature>
<dbReference type="EMBL" id="AB118793">
    <property type="protein sequence ID" value="BAD34678.1"/>
    <property type="molecule type" value="mRNA"/>
</dbReference>
<feature type="binding site" evidence="8">
    <location>
        <begin position="314"/>
        <end position="319"/>
    </location>
    <ligand>
        <name>ATP</name>
        <dbReference type="ChEBI" id="CHEBI:30616"/>
    </ligand>
</feature>
<evidence type="ECO:0000256" key="2">
    <source>
        <dbReference type="ARBA" id="ARBA00012231"/>
    </source>
</evidence>
<feature type="domain" description="Phosphagen kinase N-terminal" evidence="10">
    <location>
        <begin position="5"/>
        <end position="92"/>
    </location>
</feature>